<comment type="caution">
    <text evidence="1">The sequence shown here is derived from an EMBL/GenBank/DDBJ whole genome shotgun (WGS) entry which is preliminary data.</text>
</comment>
<name>A0A8J7CHB7_9RHOB</name>
<gene>
    <name evidence="1" type="ORF">ICN82_07395</name>
</gene>
<protein>
    <submittedName>
        <fullName evidence="1">Uncharacterized protein</fullName>
    </submittedName>
</protein>
<dbReference type="EMBL" id="JACVXA010000015">
    <property type="protein sequence ID" value="MBE3638025.1"/>
    <property type="molecule type" value="Genomic_DNA"/>
</dbReference>
<evidence type="ECO:0000313" key="2">
    <source>
        <dbReference type="Proteomes" id="UP000609121"/>
    </source>
</evidence>
<dbReference type="AlphaFoldDB" id="A0A8J7CHB7"/>
<accession>A0A8J7CHB7</accession>
<reference evidence="1" key="1">
    <citation type="submission" date="2020-09" db="EMBL/GenBank/DDBJ databases">
        <title>A novel bacterium of genus Mangrovicoccus, isolated from South China Sea.</title>
        <authorList>
            <person name="Huang H."/>
            <person name="Mo K."/>
            <person name="Hu Y."/>
        </authorList>
    </citation>
    <scope>NUCLEOTIDE SEQUENCE</scope>
    <source>
        <strain evidence="1">HB182678</strain>
    </source>
</reference>
<dbReference type="RefSeq" id="WP_193181306.1">
    <property type="nucleotide sequence ID" value="NZ_JACVXA010000015.1"/>
</dbReference>
<sequence length="99" mass="10875">MPLVILTSSAQPNIAVYTAPQAADLLLLLGRLRGGGGFGTVAEAAAWLRTRPVPAGWYEDAVAARRALERQGPRDERVRRALVRLDRLRTGRRLPCSDR</sequence>
<proteinExistence type="predicted"/>
<keyword evidence="2" id="KW-1185">Reference proteome</keyword>
<organism evidence="1 2">
    <name type="scientific">Mangrovicoccus algicola</name>
    <dbReference type="NCBI Taxonomy" id="2771008"/>
    <lineage>
        <taxon>Bacteria</taxon>
        <taxon>Pseudomonadati</taxon>
        <taxon>Pseudomonadota</taxon>
        <taxon>Alphaproteobacteria</taxon>
        <taxon>Rhodobacterales</taxon>
        <taxon>Paracoccaceae</taxon>
        <taxon>Mangrovicoccus</taxon>
    </lineage>
</organism>
<evidence type="ECO:0000313" key="1">
    <source>
        <dbReference type="EMBL" id="MBE3638025.1"/>
    </source>
</evidence>
<dbReference type="Proteomes" id="UP000609121">
    <property type="component" value="Unassembled WGS sequence"/>
</dbReference>